<sequence length="384" mass="45303">MYSYDSVESVEEALGLGENFFKNNSRSINGNVTQFDPDAEIENLQNQIEDTESAIQSIKLSIKEKEQRYESELAEIQEQINEADSFANEQLQIQQAEFENEIKELKKQYEEEISNFEATMSRNLAENSKWANFRNELLILGDQAKIVDMERKTETEKAIFLESKSINDVREAQKQLQRRNELLEYERKIRELENEVSSLQSSRRESTAEYRLTINEITEKIETKARDHAMLIQKMTAELEQRDIHFTQHTQSVKQMTEKERITANTDLQIAINKIESLKNIYQSVNRRGSVQLQSMTRDIEKLSRSIEDIKKNEEMSNEKAREQMIKLQSMQKEIKYYREMNQAIQNEITRLNSINQYAYSELQKASIQPKTKEPSYKRSIFYH</sequence>
<comment type="caution">
    <text evidence="2">The sequence shown here is derived from an EMBL/GenBank/DDBJ whole genome shotgun (WGS) entry which is preliminary data.</text>
</comment>
<gene>
    <name evidence="2" type="ORF">TRFO_05952</name>
</gene>
<evidence type="ECO:0000313" key="3">
    <source>
        <dbReference type="Proteomes" id="UP000179807"/>
    </source>
</evidence>
<dbReference type="EMBL" id="MLAK01000760">
    <property type="protein sequence ID" value="OHT05369.1"/>
    <property type="molecule type" value="Genomic_DNA"/>
</dbReference>
<accession>A0A1J4K1Q4</accession>
<protein>
    <submittedName>
        <fullName evidence="2">Uncharacterized protein</fullName>
    </submittedName>
</protein>
<keyword evidence="1" id="KW-0175">Coiled coil</keyword>
<reference evidence="2" key="1">
    <citation type="submission" date="2016-10" db="EMBL/GenBank/DDBJ databases">
        <authorList>
            <person name="Benchimol M."/>
            <person name="Almeida L.G."/>
            <person name="Vasconcelos A.T."/>
            <person name="Perreira-Neves A."/>
            <person name="Rosa I.A."/>
            <person name="Tasca T."/>
            <person name="Bogo M.R."/>
            <person name="de Souza W."/>
        </authorList>
    </citation>
    <scope>NUCLEOTIDE SEQUENCE [LARGE SCALE GENOMIC DNA]</scope>
    <source>
        <strain evidence="2">K</strain>
    </source>
</reference>
<feature type="coiled-coil region" evidence="1">
    <location>
        <begin position="41"/>
        <end position="126"/>
    </location>
</feature>
<dbReference type="VEuPathDB" id="TrichDB:TRFO_05952"/>
<proteinExistence type="predicted"/>
<feature type="coiled-coil region" evidence="1">
    <location>
        <begin position="268"/>
        <end position="348"/>
    </location>
</feature>
<evidence type="ECO:0000256" key="1">
    <source>
        <dbReference type="SAM" id="Coils"/>
    </source>
</evidence>
<evidence type="ECO:0000313" key="2">
    <source>
        <dbReference type="EMBL" id="OHT05369.1"/>
    </source>
</evidence>
<keyword evidence="3" id="KW-1185">Reference proteome</keyword>
<dbReference type="RefSeq" id="XP_068358505.1">
    <property type="nucleotide sequence ID" value="XM_068492805.1"/>
</dbReference>
<name>A0A1J4K1Q4_9EUKA</name>
<feature type="coiled-coil region" evidence="1">
    <location>
        <begin position="166"/>
        <end position="209"/>
    </location>
</feature>
<dbReference type="Proteomes" id="UP000179807">
    <property type="component" value="Unassembled WGS sequence"/>
</dbReference>
<dbReference type="GeneID" id="94827509"/>
<organism evidence="2 3">
    <name type="scientific">Tritrichomonas foetus</name>
    <dbReference type="NCBI Taxonomy" id="1144522"/>
    <lineage>
        <taxon>Eukaryota</taxon>
        <taxon>Metamonada</taxon>
        <taxon>Parabasalia</taxon>
        <taxon>Tritrichomonadida</taxon>
        <taxon>Tritrichomonadidae</taxon>
        <taxon>Tritrichomonas</taxon>
    </lineage>
</organism>
<dbReference type="AlphaFoldDB" id="A0A1J4K1Q4"/>